<evidence type="ECO:0000313" key="1">
    <source>
        <dbReference type="EMBL" id="CAA2963728.1"/>
    </source>
</evidence>
<dbReference type="OrthoDB" id="925325at2759"/>
<dbReference type="Proteomes" id="UP000594638">
    <property type="component" value="Unassembled WGS sequence"/>
</dbReference>
<evidence type="ECO:0000313" key="2">
    <source>
        <dbReference type="Proteomes" id="UP000594638"/>
    </source>
</evidence>
<dbReference type="Gramene" id="OE9A104165T1">
    <property type="protein sequence ID" value="OE9A104165C1"/>
    <property type="gene ID" value="OE9A104165"/>
</dbReference>
<dbReference type="AlphaFoldDB" id="A0A8S0Q9N6"/>
<gene>
    <name evidence="1" type="ORF">OLEA9_A104165</name>
</gene>
<dbReference type="EMBL" id="CACTIH010001812">
    <property type="protein sequence ID" value="CAA2963728.1"/>
    <property type="molecule type" value="Genomic_DNA"/>
</dbReference>
<protein>
    <submittedName>
        <fullName evidence="1">Uncharacterized protein</fullName>
    </submittedName>
</protein>
<organism evidence="1 2">
    <name type="scientific">Olea europaea subsp. europaea</name>
    <dbReference type="NCBI Taxonomy" id="158383"/>
    <lineage>
        <taxon>Eukaryota</taxon>
        <taxon>Viridiplantae</taxon>
        <taxon>Streptophyta</taxon>
        <taxon>Embryophyta</taxon>
        <taxon>Tracheophyta</taxon>
        <taxon>Spermatophyta</taxon>
        <taxon>Magnoliopsida</taxon>
        <taxon>eudicotyledons</taxon>
        <taxon>Gunneridae</taxon>
        <taxon>Pentapetalae</taxon>
        <taxon>asterids</taxon>
        <taxon>lamiids</taxon>
        <taxon>Lamiales</taxon>
        <taxon>Oleaceae</taxon>
        <taxon>Oleeae</taxon>
        <taxon>Olea</taxon>
    </lineage>
</organism>
<proteinExistence type="predicted"/>
<name>A0A8S0Q9N6_OLEEU</name>
<reference evidence="1 2" key="1">
    <citation type="submission" date="2019-12" db="EMBL/GenBank/DDBJ databases">
        <authorList>
            <person name="Alioto T."/>
            <person name="Alioto T."/>
            <person name="Gomez Garrido J."/>
        </authorList>
    </citation>
    <scope>NUCLEOTIDE SEQUENCE [LARGE SCALE GENOMIC DNA]</scope>
</reference>
<comment type="caution">
    <text evidence="1">The sequence shown here is derived from an EMBL/GenBank/DDBJ whole genome shotgun (WGS) entry which is preliminary data.</text>
</comment>
<keyword evidence="2" id="KW-1185">Reference proteome</keyword>
<accession>A0A8S0Q9N6</accession>
<sequence>MLRQLLHHVEKLSDKYEEINKKVDTMMNWIRPSQHLDKDYSFRADGVFGTKRDNHEEVEREIEEGDAMRETGIGEAVEEVEGGCTMMETVARGIESEAETGEIMREAIAKNIESEVVAGSI</sequence>